<dbReference type="InterPro" id="IPR007438">
    <property type="entry name" value="DUF488"/>
</dbReference>
<organism evidence="1 2">
    <name type="scientific">Lichenicola cladoniae</name>
    <dbReference type="NCBI Taxonomy" id="1484109"/>
    <lineage>
        <taxon>Bacteria</taxon>
        <taxon>Pseudomonadati</taxon>
        <taxon>Pseudomonadota</taxon>
        <taxon>Alphaproteobacteria</taxon>
        <taxon>Acetobacterales</taxon>
        <taxon>Acetobacteraceae</taxon>
        <taxon>Lichenicola</taxon>
    </lineage>
</organism>
<evidence type="ECO:0000313" key="1">
    <source>
        <dbReference type="EMBL" id="QKE90554.1"/>
    </source>
</evidence>
<dbReference type="KEGG" id="lck:HN018_11375"/>
<protein>
    <submittedName>
        <fullName evidence="1">DUF488 domain-containing protein</fullName>
    </submittedName>
</protein>
<reference evidence="1 2" key="1">
    <citation type="journal article" date="2014" name="World J. Microbiol. Biotechnol.">
        <title>Biodiversity and physiological characteristics of Antarctic and Arctic lichens-associated bacteria.</title>
        <authorList>
            <person name="Lee Y.M."/>
            <person name="Kim E.H."/>
            <person name="Lee H.K."/>
            <person name="Hong S.G."/>
        </authorList>
    </citation>
    <scope>NUCLEOTIDE SEQUENCE [LARGE SCALE GENOMIC DNA]</scope>
    <source>
        <strain evidence="1 2">PAMC 26569</strain>
    </source>
</reference>
<dbReference type="InterPro" id="IPR014519">
    <property type="entry name" value="UCP024492"/>
</dbReference>
<evidence type="ECO:0000313" key="2">
    <source>
        <dbReference type="Proteomes" id="UP000500767"/>
    </source>
</evidence>
<dbReference type="PIRSF" id="PIRSF024492">
    <property type="entry name" value="UCP024492"/>
    <property type="match status" value="1"/>
</dbReference>
<accession>A0A6M8HQ50</accession>
<dbReference type="Proteomes" id="UP000500767">
    <property type="component" value="Chromosome"/>
</dbReference>
<keyword evidence="2" id="KW-1185">Reference proteome</keyword>
<dbReference type="RefSeq" id="WP_171835501.1">
    <property type="nucleotide sequence ID" value="NZ_CP053708.1"/>
</dbReference>
<dbReference type="PANTHER" id="PTHR39337:SF1">
    <property type="entry name" value="BLR5642 PROTEIN"/>
    <property type="match status" value="1"/>
</dbReference>
<proteinExistence type="predicted"/>
<dbReference type="PANTHER" id="PTHR39337">
    <property type="entry name" value="BLR5642 PROTEIN"/>
    <property type="match status" value="1"/>
</dbReference>
<dbReference type="AlphaFoldDB" id="A0A6M8HQ50"/>
<gene>
    <name evidence="1" type="ORF">HN018_11375</name>
</gene>
<dbReference type="Pfam" id="PF04343">
    <property type="entry name" value="DUF488"/>
    <property type="match status" value="1"/>
</dbReference>
<sequence length="171" mass="18766">MTDLPAHPTPLLTIGYESARFEQVRDALTGAGTRLLVDVRAIASSRRAGFSKRILAGGLAEAGIEYVHLQPLGTPKDGRDAVRRGDVGTMVRIFQAHMEGDRSQAALQEARALATERRACLLCFERDHTHCHRSLVADMIVGQTGQPVHHLLASIDTPEPVRTKRIRKTLT</sequence>
<dbReference type="EMBL" id="CP053708">
    <property type="protein sequence ID" value="QKE90554.1"/>
    <property type="molecule type" value="Genomic_DNA"/>
</dbReference>
<name>A0A6M8HQ50_9PROT</name>